<organism evidence="14 15">
    <name type="scientific">Eptatretus burgeri</name>
    <name type="common">Inshore hagfish</name>
    <dbReference type="NCBI Taxonomy" id="7764"/>
    <lineage>
        <taxon>Eukaryota</taxon>
        <taxon>Metazoa</taxon>
        <taxon>Chordata</taxon>
        <taxon>Craniata</taxon>
        <taxon>Vertebrata</taxon>
        <taxon>Cyclostomata</taxon>
        <taxon>Myxini</taxon>
        <taxon>Myxiniformes</taxon>
        <taxon>Myxinidae</taxon>
        <taxon>Eptatretinae</taxon>
        <taxon>Eptatretus</taxon>
    </lineage>
</organism>
<evidence type="ECO:0000313" key="15">
    <source>
        <dbReference type="Proteomes" id="UP000694388"/>
    </source>
</evidence>
<comment type="pathway">
    <text evidence="2">tRNA modification; 5-methoxycarbonylmethyl-2-thiouridine-tRNA biosynthesis.</text>
</comment>
<keyword evidence="8" id="KW-0812">Transmembrane</keyword>
<dbReference type="AlphaFoldDB" id="A0A8C4NMY7"/>
<dbReference type="PANTHER" id="PTHR12747:SF0">
    <property type="entry name" value="ELONGATOR COMPLEX PROTEIN 1"/>
    <property type="match status" value="1"/>
</dbReference>
<evidence type="ECO:0000259" key="13">
    <source>
        <dbReference type="Pfam" id="PF23936"/>
    </source>
</evidence>
<dbReference type="InterPro" id="IPR056164">
    <property type="entry name" value="Beta-prop_ELP1_1st"/>
</dbReference>
<dbReference type="InterPro" id="IPR056167">
    <property type="entry name" value="A-sol_ELP1"/>
</dbReference>
<dbReference type="InterPro" id="IPR056169">
    <property type="entry name" value="HB_ELP1"/>
</dbReference>
<evidence type="ECO:0000256" key="4">
    <source>
        <dbReference type="ARBA" id="ARBA00022490"/>
    </source>
</evidence>
<feature type="domain" description="ELP1 N-terminal second beta-propeller" evidence="10">
    <location>
        <begin position="391"/>
        <end position="522"/>
    </location>
</feature>
<protein>
    <recommendedName>
        <fullName evidence="6">Elongator complex protein 1</fullName>
    </recommendedName>
    <alternativeName>
        <fullName evidence="7">IkappaB kinase complex-associated protein</fullName>
    </alternativeName>
</protein>
<evidence type="ECO:0000259" key="12">
    <source>
        <dbReference type="Pfam" id="PF23925"/>
    </source>
</evidence>
<evidence type="ECO:0000256" key="5">
    <source>
        <dbReference type="ARBA" id="ARBA00022694"/>
    </source>
</evidence>
<dbReference type="InterPro" id="IPR006849">
    <property type="entry name" value="Elp1"/>
</dbReference>
<dbReference type="InterPro" id="IPR056165">
    <property type="entry name" value="Beta-prop_ELP1_2nd"/>
</dbReference>
<reference evidence="14" key="2">
    <citation type="submission" date="2025-09" db="UniProtKB">
        <authorList>
            <consortium name="Ensembl"/>
        </authorList>
    </citation>
    <scope>IDENTIFICATION</scope>
</reference>
<dbReference type="UniPathway" id="UPA00988"/>
<dbReference type="PANTHER" id="PTHR12747">
    <property type="entry name" value="ELONGATOR COMPLEX PROTEIN 1"/>
    <property type="match status" value="1"/>
</dbReference>
<keyword evidence="8" id="KW-1133">Transmembrane helix</keyword>
<dbReference type="GO" id="GO:0005829">
    <property type="term" value="C:cytosol"/>
    <property type="evidence" value="ECO:0007669"/>
    <property type="project" value="TreeGrafter"/>
</dbReference>
<evidence type="ECO:0000256" key="2">
    <source>
        <dbReference type="ARBA" id="ARBA00005043"/>
    </source>
</evidence>
<dbReference type="InterPro" id="IPR056166">
    <property type="entry name" value="TPR_ELP1"/>
</dbReference>
<dbReference type="Pfam" id="PF23936">
    <property type="entry name" value="HB_ELP1"/>
    <property type="match status" value="1"/>
</dbReference>
<feature type="domain" description="ELP1 alpha-solenoid" evidence="12">
    <location>
        <begin position="578"/>
        <end position="646"/>
    </location>
</feature>
<evidence type="ECO:0000259" key="9">
    <source>
        <dbReference type="Pfam" id="PF04762"/>
    </source>
</evidence>
<comment type="subcellular location">
    <subcellularLocation>
        <location evidence="1">Cytoplasm</location>
    </subcellularLocation>
</comment>
<feature type="domain" description="ELP1 three-helical bundle" evidence="13">
    <location>
        <begin position="873"/>
        <end position="922"/>
    </location>
</feature>
<keyword evidence="4" id="KW-0963">Cytoplasm</keyword>
<dbReference type="OMA" id="TANGIMA"/>
<dbReference type="Ensembl" id="ENSEBUT00000008187.1">
    <property type="protein sequence ID" value="ENSEBUP00000007699.1"/>
    <property type="gene ID" value="ENSEBUG00000004985.1"/>
</dbReference>
<dbReference type="GO" id="GO:0048484">
    <property type="term" value="P:enteric nervous system development"/>
    <property type="evidence" value="ECO:0007669"/>
    <property type="project" value="Ensembl"/>
</dbReference>
<evidence type="ECO:0000256" key="6">
    <source>
        <dbReference type="ARBA" id="ARBA00029535"/>
    </source>
</evidence>
<dbReference type="Pfam" id="PF23797">
    <property type="entry name" value="Beta-prop_ELP1_2nd"/>
    <property type="match status" value="1"/>
</dbReference>
<feature type="domain" description="ELP1 TPR" evidence="11">
    <location>
        <begin position="717"/>
        <end position="841"/>
    </location>
</feature>
<feature type="domain" description="ELP1 first N-terminal beta-propeller" evidence="9">
    <location>
        <begin position="1"/>
        <end position="352"/>
    </location>
</feature>
<dbReference type="Proteomes" id="UP000694388">
    <property type="component" value="Unplaced"/>
</dbReference>
<dbReference type="GO" id="GO:0000049">
    <property type="term" value="F:tRNA binding"/>
    <property type="evidence" value="ECO:0007669"/>
    <property type="project" value="TreeGrafter"/>
</dbReference>
<dbReference type="GeneTree" id="ENSGT00390000013344"/>
<evidence type="ECO:0000259" key="11">
    <source>
        <dbReference type="Pfam" id="PF23878"/>
    </source>
</evidence>
<dbReference type="InterPro" id="IPR015943">
    <property type="entry name" value="WD40/YVTN_repeat-like_dom_sf"/>
</dbReference>
<evidence type="ECO:0000259" key="10">
    <source>
        <dbReference type="Pfam" id="PF23797"/>
    </source>
</evidence>
<comment type="similarity">
    <text evidence="3">Belongs to the ELP1/IKA1 family.</text>
</comment>
<accession>A0A8C4NMY7</accession>
<dbReference type="GO" id="GO:0033588">
    <property type="term" value="C:elongator holoenzyme complex"/>
    <property type="evidence" value="ECO:0007669"/>
    <property type="project" value="InterPro"/>
</dbReference>
<name>A0A8C4NMY7_EPTBU</name>
<evidence type="ECO:0000256" key="8">
    <source>
        <dbReference type="SAM" id="Phobius"/>
    </source>
</evidence>
<reference evidence="14" key="1">
    <citation type="submission" date="2025-08" db="UniProtKB">
        <authorList>
            <consortium name="Ensembl"/>
        </authorList>
    </citation>
    <scope>IDENTIFICATION</scope>
</reference>
<dbReference type="Pfam" id="PF23925">
    <property type="entry name" value="A-sol_ELP1"/>
    <property type="match status" value="2"/>
</dbReference>
<keyword evidence="5" id="KW-0819">tRNA processing</keyword>
<evidence type="ECO:0000256" key="1">
    <source>
        <dbReference type="ARBA" id="ARBA00004496"/>
    </source>
</evidence>
<feature type="domain" description="ELP1 alpha-solenoid" evidence="12">
    <location>
        <begin position="648"/>
        <end position="710"/>
    </location>
</feature>
<dbReference type="SUPFAM" id="SSF82171">
    <property type="entry name" value="DPP6 N-terminal domain-like"/>
    <property type="match status" value="1"/>
</dbReference>
<evidence type="ECO:0000256" key="7">
    <source>
        <dbReference type="ARBA" id="ARBA00032958"/>
    </source>
</evidence>
<proteinExistence type="inferred from homology"/>
<keyword evidence="15" id="KW-1185">Reference proteome</keyword>
<dbReference type="Gene3D" id="2.130.10.10">
    <property type="entry name" value="YVTN repeat-like/Quinoprotein amine dehydrogenase"/>
    <property type="match status" value="1"/>
</dbReference>
<evidence type="ECO:0000313" key="14">
    <source>
        <dbReference type="Ensembl" id="ENSEBUP00000007699.1"/>
    </source>
</evidence>
<keyword evidence="8" id="KW-0472">Membrane</keyword>
<evidence type="ECO:0000256" key="3">
    <source>
        <dbReference type="ARBA" id="ARBA00006086"/>
    </source>
</evidence>
<dbReference type="Pfam" id="PF23878">
    <property type="entry name" value="TPR_ELP1"/>
    <property type="match status" value="1"/>
</dbReference>
<feature type="transmembrane region" description="Helical" evidence="8">
    <location>
        <begin position="860"/>
        <end position="879"/>
    </location>
</feature>
<sequence>MRNLKLSYHLEVQASAQLMGGRSLLIAENGLVMVVSSRGLAWLDPQICQVNEENLFLAEGYLPSDGTGHLVAVQDLPEAEAVCIATTSGDVLLYNIDTAQVECVGSVESGLVNMVWSPDQEIVVLATGQKTLILMNKDFDPITEVSLDPEDFGEAKFITLGWGKKETQFQGSAGKKAAYQKQQVRPDHLPSDDQKVQISWRGDGQYFVVSSVCPATGARKLRVWSREGVLQSTSEAIAGLEHPVCWKPSGSLIASTQRKPNKHDVIFFERNGLAHGEFTLPFGRDSVLVKEMLWNSDSSILALWLEDQEPSADEQATVELWTVSNYHWYLKQSLRWAKGGDRRVAALCWDPERARKLHVLHADGTYMAFEWQWVTDVSCAGGEKDDSSVAVIDGDRLLVTPFRFLVVPPPMAAWQALLPAPAMQVAFCPQQESPADLAVLITDGRLLIYRHGEWFSSDFGTLVSFDKFCCIFIYLFKCVRIRLEGTMEGRRSASDLHQLTWLGGDTFLALSTAPSTTSSILLHLVAEECHTGILDVDMPKEEVSRKLERGSRIVTAVPGDTKVILQMPRGNLETIHPRPLVLAQVGRWLDKLMFKEAFDCTRKQRVNLNFLYDYNPKAFLDNVEKFLQQIGSVTQINLFLTELSEQLEDGQGHEGKSVGAEEALKFLLFLVDVNELYEHALGTYDLQLVLMVAEKSQKDPKEYLPILNELKQMDKHYRCYTIDHHLGRHGKALVHLSKCGPEKFPMLLNLAREKNLFREALKFYPHDSSEFQELSKGYAEKLGEQGHLEEAGLVLARCGLWHSALEAFQSAGSWQLALSAAARLSFSSDCLARLARSLAGEQPFSEGLFQNKLFPRIGLLQFYLLSLLLSVHHALCFICSRSSKNRRKAERKKLSLKEGSANEELALLNALSTLACDTDKATGMQPSHELLIFILMELIEAKGFMLEQDFNTDKMGLFRKRMPSDTFLSKQERSAPRFKVKW</sequence>
<dbReference type="Pfam" id="PF04762">
    <property type="entry name" value="Beta-prop_ELP1_1st"/>
    <property type="match status" value="1"/>
</dbReference>
<dbReference type="GO" id="GO:0002926">
    <property type="term" value="P:tRNA wobble base 5-methoxycarbonylmethyl-2-thiouridinylation"/>
    <property type="evidence" value="ECO:0007669"/>
    <property type="project" value="TreeGrafter"/>
</dbReference>